<organism evidence="2 3">
    <name type="scientific">Mycolicibacterium hassiacum (strain DSM 44199 / CIP 105218 / JCM 12690 / 3849)</name>
    <name type="common">Mycobacterium hassiacum</name>
    <dbReference type="NCBI Taxonomy" id="1122247"/>
    <lineage>
        <taxon>Bacteria</taxon>
        <taxon>Bacillati</taxon>
        <taxon>Actinomycetota</taxon>
        <taxon>Actinomycetes</taxon>
        <taxon>Mycobacteriales</taxon>
        <taxon>Mycobacteriaceae</taxon>
        <taxon>Mycolicibacterium</taxon>
    </lineage>
</organism>
<dbReference type="SUPFAM" id="SSF49503">
    <property type="entry name" value="Cupredoxins"/>
    <property type="match status" value="1"/>
</dbReference>
<protein>
    <recommendedName>
        <fullName evidence="4">EfeO-type cupredoxin-like domain-containing protein</fullName>
    </recommendedName>
</protein>
<comment type="caution">
    <text evidence="2">The sequence shown here is derived from an EMBL/GenBank/DDBJ whole genome shotgun (WGS) entry which is preliminary data.</text>
</comment>
<dbReference type="EMBL" id="AMRA01000112">
    <property type="protein sequence ID" value="EKF21864.1"/>
    <property type="molecule type" value="Genomic_DNA"/>
</dbReference>
<name>K5BIS3_MYCHD</name>
<accession>K5BIS3</accession>
<dbReference type="Proteomes" id="UP000006265">
    <property type="component" value="Unassembled WGS sequence"/>
</dbReference>
<reference evidence="2 3" key="1">
    <citation type="journal article" date="2012" name="J. Bacteriol.">
        <title>Genome sequence of Mycobacterium hassiacum DSM 44199, a rare source of heat-stable mycobacterial proteins.</title>
        <authorList>
            <person name="Tiago I."/>
            <person name="Maranha A."/>
            <person name="Mendes V."/>
            <person name="Alarico S."/>
            <person name="Moynihan P.J."/>
            <person name="Clarke A.J."/>
            <person name="Macedo-Ribeiro S."/>
            <person name="Pereira P.J."/>
            <person name="Empadinhas N."/>
        </authorList>
    </citation>
    <scope>NUCLEOTIDE SEQUENCE [LARGE SCALE GENOMIC DNA]</scope>
    <source>
        <strain evidence="3">DSM 44199 / CIP 105218 / JCM 12690 / 3849</strain>
    </source>
</reference>
<feature type="compositionally biased region" description="Low complexity" evidence="1">
    <location>
        <begin position="28"/>
        <end position="37"/>
    </location>
</feature>
<dbReference type="PROSITE" id="PS51257">
    <property type="entry name" value="PROKAR_LIPOPROTEIN"/>
    <property type="match status" value="1"/>
</dbReference>
<sequence length="139" mass="14620">MTRLRALPIAVAAVALIAGCGGPSGDEPSASPSASPSTIKPEDMPDHQAPPQRLVVDVTIANGTVTPTNEQLTASVGQPIIFRVTSDADDQLHVHANPEHTFEVAAKPNQAFQFTVEVPGRVDVELHNLNTTIATIDVK</sequence>
<keyword evidence="3" id="KW-1185">Reference proteome</keyword>
<evidence type="ECO:0000313" key="3">
    <source>
        <dbReference type="Proteomes" id="UP000006265"/>
    </source>
</evidence>
<dbReference type="RefSeq" id="WP_005631162.1">
    <property type="nucleotide sequence ID" value="NZ_AMRA01000112.1"/>
</dbReference>
<feature type="region of interest" description="Disordered" evidence="1">
    <location>
        <begin position="22"/>
        <end position="49"/>
    </location>
</feature>
<dbReference type="AlphaFoldDB" id="K5BIS3"/>
<evidence type="ECO:0008006" key="4">
    <source>
        <dbReference type="Google" id="ProtNLM"/>
    </source>
</evidence>
<proteinExistence type="predicted"/>
<dbReference type="InterPro" id="IPR008972">
    <property type="entry name" value="Cupredoxin"/>
</dbReference>
<gene>
    <name evidence="2" type="ORF">C731_4179</name>
</gene>
<evidence type="ECO:0000313" key="2">
    <source>
        <dbReference type="EMBL" id="EKF21864.1"/>
    </source>
</evidence>
<dbReference type="STRING" id="1122247.GCA_000379865_01271"/>
<evidence type="ECO:0000256" key="1">
    <source>
        <dbReference type="SAM" id="MobiDB-lite"/>
    </source>
</evidence>
<dbReference type="eggNOG" id="ENOG503328A">
    <property type="taxonomic scope" value="Bacteria"/>
</dbReference>
<dbReference type="PATRIC" id="fig|1122247.3.peg.4009"/>
<dbReference type="Gene3D" id="2.60.40.420">
    <property type="entry name" value="Cupredoxins - blue copper proteins"/>
    <property type="match status" value="1"/>
</dbReference>